<evidence type="ECO:0000313" key="3">
    <source>
        <dbReference type="Proteomes" id="UP000218785"/>
    </source>
</evidence>
<dbReference type="Proteomes" id="UP000218785">
    <property type="component" value="Chromosome"/>
</dbReference>
<dbReference type="InterPro" id="IPR019260">
    <property type="entry name" value="DUF2262"/>
</dbReference>
<dbReference type="AlphaFoldDB" id="A0A1Z4N9E7"/>
<evidence type="ECO:0000313" key="2">
    <source>
        <dbReference type="EMBL" id="BAZ02272.1"/>
    </source>
</evidence>
<name>A0A1Z4N9E7_9CYAN</name>
<dbReference type="Pfam" id="PF10020">
    <property type="entry name" value="DUF2262"/>
    <property type="match status" value="1"/>
</dbReference>
<proteinExistence type="predicted"/>
<evidence type="ECO:0000259" key="1">
    <source>
        <dbReference type="Pfam" id="PF10020"/>
    </source>
</evidence>
<organism evidence="2 3">
    <name type="scientific">Tolypothrix tenuis PCC 7101</name>
    <dbReference type="NCBI Taxonomy" id="231146"/>
    <lineage>
        <taxon>Bacteria</taxon>
        <taxon>Bacillati</taxon>
        <taxon>Cyanobacteriota</taxon>
        <taxon>Cyanophyceae</taxon>
        <taxon>Nostocales</taxon>
        <taxon>Tolypothrichaceae</taxon>
        <taxon>Tolypothrix</taxon>
    </lineage>
</organism>
<keyword evidence="3" id="KW-1185">Reference proteome</keyword>
<accession>A0A1Z4N9E7</accession>
<gene>
    <name evidence="2" type="ORF">NIES37_62840</name>
</gene>
<dbReference type="EMBL" id="AP018248">
    <property type="protein sequence ID" value="BAZ02272.1"/>
    <property type="molecule type" value="Genomic_DNA"/>
</dbReference>
<reference evidence="2 3" key="1">
    <citation type="submission" date="2017-06" db="EMBL/GenBank/DDBJ databases">
        <title>Genome sequencing of cyanobaciteial culture collection at National Institute for Environmental Studies (NIES).</title>
        <authorList>
            <person name="Hirose Y."/>
            <person name="Shimura Y."/>
            <person name="Fujisawa T."/>
            <person name="Nakamura Y."/>
            <person name="Kawachi M."/>
        </authorList>
    </citation>
    <scope>NUCLEOTIDE SEQUENCE [LARGE SCALE GENOMIC DNA]</scope>
    <source>
        <strain evidence="2 3">NIES-37</strain>
    </source>
</reference>
<protein>
    <recommendedName>
        <fullName evidence="1">DUF2262 domain-containing protein</fullName>
    </recommendedName>
</protein>
<sequence>MPEQKIQNDILGELVWNSKLQWWSNQVEIIPGNIVNLSVDIDDTEIPACHSFTRIQAQEINLRRFAANQLLERYNKHWNNGTEIDCLTFIELIKLVSVHINTDGSADLFYDDGELFGGHTIIISIDCNGACEDAQIAG</sequence>
<dbReference type="KEGG" id="ttq:NIES37_62840"/>
<feature type="domain" description="DUF2262" evidence="1">
    <location>
        <begin position="9"/>
        <end position="136"/>
    </location>
</feature>
<dbReference type="RefSeq" id="WP_096582373.1">
    <property type="nucleotide sequence ID" value="NZ_CAWNJS010000001.1"/>
</dbReference>